<organism evidence="1 2">
    <name type="scientific">Microbulbifer echini</name>
    <dbReference type="NCBI Taxonomy" id="1529067"/>
    <lineage>
        <taxon>Bacteria</taxon>
        <taxon>Pseudomonadati</taxon>
        <taxon>Pseudomonadota</taxon>
        <taxon>Gammaproteobacteria</taxon>
        <taxon>Cellvibrionales</taxon>
        <taxon>Microbulbiferaceae</taxon>
        <taxon>Microbulbifer</taxon>
    </lineage>
</organism>
<dbReference type="EMBL" id="JBGMEL010000005">
    <property type="protein sequence ID" value="MFA0790324.1"/>
    <property type="molecule type" value="Genomic_DNA"/>
</dbReference>
<comment type="caution">
    <text evidence="1">The sequence shown here is derived from an EMBL/GenBank/DDBJ whole genome shotgun (WGS) entry which is preliminary data.</text>
</comment>
<sequence length="134" mass="15541">MSVGAWEPQVGGQQEENHREFDRDQLQRLISAALSDNALSGALEEEDLNSSQLIRLPAQQWLEESQHWNNEQLWQLIRFFTIAEMELPGWDAGAESAVIPLAKVLRKRKAPLQREQLLWLRQHSNNRYLPYGPL</sequence>
<proteinExistence type="predicted"/>
<evidence type="ECO:0000313" key="1">
    <source>
        <dbReference type="EMBL" id="MFA0790324.1"/>
    </source>
</evidence>
<reference evidence="1 2" key="1">
    <citation type="submission" date="2024-08" db="EMBL/GenBank/DDBJ databases">
        <authorList>
            <person name="Ishaq N."/>
        </authorList>
    </citation>
    <scope>NUCLEOTIDE SEQUENCE [LARGE SCALE GENOMIC DNA]</scope>
    <source>
        <strain evidence="1 2">JCM 30400</strain>
    </source>
</reference>
<keyword evidence="2" id="KW-1185">Reference proteome</keyword>
<name>A0ABV4NMR1_9GAMM</name>
<gene>
    <name evidence="1" type="ORF">ACCI51_07180</name>
</gene>
<accession>A0ABV4NMR1</accession>
<dbReference type="Proteomes" id="UP001569414">
    <property type="component" value="Unassembled WGS sequence"/>
</dbReference>
<protein>
    <submittedName>
        <fullName evidence="1">Uncharacterized protein</fullName>
    </submittedName>
</protein>
<dbReference type="RefSeq" id="WP_371843112.1">
    <property type="nucleotide sequence ID" value="NZ_JBGMEL010000005.1"/>
</dbReference>
<evidence type="ECO:0000313" key="2">
    <source>
        <dbReference type="Proteomes" id="UP001569414"/>
    </source>
</evidence>